<evidence type="ECO:0000256" key="3">
    <source>
        <dbReference type="ARBA" id="ARBA00022801"/>
    </source>
</evidence>
<keyword evidence="3 5" id="KW-0378">Hydrolase</keyword>
<evidence type="ECO:0000256" key="2">
    <source>
        <dbReference type="ARBA" id="ARBA00011915"/>
    </source>
</evidence>
<gene>
    <name evidence="5" type="ORF">ACFOOG_10165</name>
</gene>
<accession>A0ABV7ZYB1</accession>
<evidence type="ECO:0000256" key="1">
    <source>
        <dbReference type="ARBA" id="ARBA00001709"/>
    </source>
</evidence>
<evidence type="ECO:0000313" key="5">
    <source>
        <dbReference type="EMBL" id="MFC3853196.1"/>
    </source>
</evidence>
<dbReference type="PANTHER" id="PTHR43176:SF3">
    <property type="entry name" value="3-HYDROXYISOBUTYRYL-COA HYDROLASE, MITOCHONDRIAL"/>
    <property type="match status" value="1"/>
</dbReference>
<protein>
    <recommendedName>
        <fullName evidence="2">3-hydroxyisobutyryl-CoA hydrolase</fullName>
        <ecNumber evidence="2">3.1.2.4</ecNumber>
    </recommendedName>
</protein>
<keyword evidence="6" id="KW-1185">Reference proteome</keyword>
<dbReference type="Proteomes" id="UP001595617">
    <property type="component" value="Unassembled WGS sequence"/>
</dbReference>
<evidence type="ECO:0000259" key="4">
    <source>
        <dbReference type="Pfam" id="PF16113"/>
    </source>
</evidence>
<name>A0ABV7ZYB1_9GAMM</name>
<dbReference type="Gene3D" id="3.90.226.10">
    <property type="entry name" value="2-enoyl-CoA Hydratase, Chain A, domain 1"/>
    <property type="match status" value="1"/>
</dbReference>
<dbReference type="InterPro" id="IPR029045">
    <property type="entry name" value="ClpP/crotonase-like_dom_sf"/>
</dbReference>
<evidence type="ECO:0000313" key="6">
    <source>
        <dbReference type="Proteomes" id="UP001595617"/>
    </source>
</evidence>
<comment type="caution">
    <text evidence="5">The sequence shown here is derived from an EMBL/GenBank/DDBJ whole genome shotgun (WGS) entry which is preliminary data.</text>
</comment>
<dbReference type="CDD" id="cd06558">
    <property type="entry name" value="crotonase-like"/>
    <property type="match status" value="1"/>
</dbReference>
<dbReference type="RefSeq" id="WP_380696122.1">
    <property type="nucleotide sequence ID" value="NZ_JBHRYR010000003.1"/>
</dbReference>
<dbReference type="Pfam" id="PF16113">
    <property type="entry name" value="ECH_2"/>
    <property type="match status" value="1"/>
</dbReference>
<dbReference type="SUPFAM" id="SSF52096">
    <property type="entry name" value="ClpP/crotonase"/>
    <property type="match status" value="1"/>
</dbReference>
<reference evidence="6" key="1">
    <citation type="journal article" date="2019" name="Int. J. Syst. Evol. Microbiol.">
        <title>The Global Catalogue of Microorganisms (GCM) 10K type strain sequencing project: providing services to taxonomists for standard genome sequencing and annotation.</title>
        <authorList>
            <consortium name="The Broad Institute Genomics Platform"/>
            <consortium name="The Broad Institute Genome Sequencing Center for Infectious Disease"/>
            <person name="Wu L."/>
            <person name="Ma J."/>
        </authorList>
    </citation>
    <scope>NUCLEOTIDE SEQUENCE [LARGE SCALE GENOMIC DNA]</scope>
    <source>
        <strain evidence="6">IBRC 10765</strain>
    </source>
</reference>
<dbReference type="NCBIfam" id="NF004127">
    <property type="entry name" value="PRK05617.1"/>
    <property type="match status" value="1"/>
</dbReference>
<dbReference type="InterPro" id="IPR032259">
    <property type="entry name" value="HIBYL-CoA-H"/>
</dbReference>
<feature type="domain" description="Enoyl-CoA hydratase/isomerase" evidence="4">
    <location>
        <begin position="20"/>
        <end position="365"/>
    </location>
</feature>
<dbReference type="GO" id="GO:0016787">
    <property type="term" value="F:hydrolase activity"/>
    <property type="evidence" value="ECO:0007669"/>
    <property type="project" value="UniProtKB-KW"/>
</dbReference>
<dbReference type="EMBL" id="JBHRYR010000003">
    <property type="protein sequence ID" value="MFC3853196.1"/>
    <property type="molecule type" value="Genomic_DNA"/>
</dbReference>
<organism evidence="5 6">
    <name type="scientific">Saccharospirillum mangrovi</name>
    <dbReference type="NCBI Taxonomy" id="2161747"/>
    <lineage>
        <taxon>Bacteria</taxon>
        <taxon>Pseudomonadati</taxon>
        <taxon>Pseudomonadota</taxon>
        <taxon>Gammaproteobacteria</taxon>
        <taxon>Oceanospirillales</taxon>
        <taxon>Saccharospirillaceae</taxon>
        <taxon>Saccharospirillum</taxon>
    </lineage>
</organism>
<comment type="catalytic activity">
    <reaction evidence="1">
        <text>3-hydroxy-2-methylpropanoyl-CoA + H2O = 3-hydroxy-2-methylpropanoate + CoA + H(+)</text>
        <dbReference type="Rhea" id="RHEA:20888"/>
        <dbReference type="ChEBI" id="CHEBI:11805"/>
        <dbReference type="ChEBI" id="CHEBI:15377"/>
        <dbReference type="ChEBI" id="CHEBI:15378"/>
        <dbReference type="ChEBI" id="CHEBI:57287"/>
        <dbReference type="ChEBI" id="CHEBI:57340"/>
        <dbReference type="EC" id="3.1.2.4"/>
    </reaction>
</comment>
<proteinExistence type="predicted"/>
<dbReference type="EC" id="3.1.2.4" evidence="2"/>
<sequence length="368" mass="40927">MSTDVVVMQEIPLSNGYCLGHATLNHEASLNALSGDMIERLLPQLIEWEANPQIAAVWLDGMGERAFCAGGNVVQVYHDMVDARLLSHDELPDVPAAQQYFSMEYELDLRLHQYTKPLIVWGSGIVMGGGMGLLQGARFRMVTESSRLAMPEITIGLYPDVGASWFLNRTPGHLGLFLALTGAQFNATDALFAGLADRFALSTDRNAILQALGKLAWTGNPRVDEVLIDHTLKGFEQQATDSRPEGNLQPRFEQINSLMDHVDLASIYHAITTLEGTDAWLTRAANTLRNGSPASAVLIYEQLRRAKYWSIEETFDQELIVSTQCCRHGEFQEGVRALLIDKDRQPNWRFKTIDAVDPAYIQAHFIAP</sequence>
<dbReference type="PANTHER" id="PTHR43176">
    <property type="entry name" value="3-HYDROXYISOBUTYRYL-COA HYDROLASE-RELATED"/>
    <property type="match status" value="1"/>
</dbReference>
<dbReference type="InterPro" id="IPR045004">
    <property type="entry name" value="ECH_dom"/>
</dbReference>